<dbReference type="GO" id="GO:0016787">
    <property type="term" value="F:hydrolase activity"/>
    <property type="evidence" value="ECO:0007669"/>
    <property type="project" value="UniProtKB-KW"/>
</dbReference>
<dbReference type="Pfam" id="PF07683">
    <property type="entry name" value="CobW_C"/>
    <property type="match status" value="1"/>
</dbReference>
<reference evidence="9" key="2">
    <citation type="journal article" date="2024" name="Nature">
        <title>Anoxygenic phototroph of the Chloroflexota uses a type I reaction centre.</title>
        <authorList>
            <person name="Tsuji J.M."/>
            <person name="Shaw N.A."/>
            <person name="Nagashima S."/>
            <person name="Venkiteswaran J.J."/>
            <person name="Schiff S.L."/>
            <person name="Watanabe T."/>
            <person name="Fukui M."/>
            <person name="Hanada S."/>
            <person name="Tank M."/>
            <person name="Neufeld J.D."/>
        </authorList>
    </citation>
    <scope>NUCLEOTIDE SEQUENCE</scope>
    <source>
        <strain evidence="9">L227-S17</strain>
    </source>
</reference>
<proteinExistence type="inferred from homology"/>
<dbReference type="EMBL" id="CP128400">
    <property type="protein sequence ID" value="WJW69169.1"/>
    <property type="molecule type" value="Genomic_DNA"/>
</dbReference>
<dbReference type="Proteomes" id="UP000521676">
    <property type="component" value="Unassembled WGS sequence"/>
</dbReference>
<dbReference type="Gene3D" id="3.40.50.300">
    <property type="entry name" value="P-loop containing nucleotide triphosphate hydrolases"/>
    <property type="match status" value="1"/>
</dbReference>
<dbReference type="RefSeq" id="WP_341471056.1">
    <property type="nucleotide sequence ID" value="NZ_CP128400.1"/>
</dbReference>
<dbReference type="AlphaFoldDB" id="A0A8T7M569"/>
<name>A0A8T7M569_9CHLR</name>
<keyword evidence="2" id="KW-0378">Hydrolase</keyword>
<evidence type="ECO:0000256" key="2">
    <source>
        <dbReference type="ARBA" id="ARBA00022801"/>
    </source>
</evidence>
<keyword evidence="6" id="KW-1133">Transmembrane helix</keyword>
<reference evidence="8 10" key="1">
    <citation type="submission" date="2020-06" db="EMBL/GenBank/DDBJ databases">
        <title>Anoxygenic phototrophic Chloroflexota member uses a Type I reaction center.</title>
        <authorList>
            <person name="Tsuji J.M."/>
            <person name="Shaw N.A."/>
            <person name="Nagashima S."/>
            <person name="Venkiteswaran J."/>
            <person name="Schiff S.L."/>
            <person name="Hanada S."/>
            <person name="Tank M."/>
            <person name="Neufeld J.D."/>
        </authorList>
    </citation>
    <scope>NUCLEOTIDE SEQUENCE [LARGE SCALE GENOMIC DNA]</scope>
    <source>
        <strain evidence="8">L227-S17</strain>
    </source>
</reference>
<dbReference type="InterPro" id="IPR011629">
    <property type="entry name" value="CobW-like_C"/>
</dbReference>
<evidence type="ECO:0000256" key="6">
    <source>
        <dbReference type="SAM" id="Phobius"/>
    </source>
</evidence>
<evidence type="ECO:0000256" key="1">
    <source>
        <dbReference type="ARBA" id="ARBA00022741"/>
    </source>
</evidence>
<evidence type="ECO:0000313" key="9">
    <source>
        <dbReference type="EMBL" id="WJW69169.1"/>
    </source>
</evidence>
<evidence type="ECO:0000313" key="10">
    <source>
        <dbReference type="Proteomes" id="UP000521676"/>
    </source>
</evidence>
<evidence type="ECO:0000313" key="11">
    <source>
        <dbReference type="Proteomes" id="UP001431572"/>
    </source>
</evidence>
<dbReference type="InterPro" id="IPR003495">
    <property type="entry name" value="CobW/HypB/UreG_nucleotide-bd"/>
</dbReference>
<protein>
    <submittedName>
        <fullName evidence="8">DUF3623 family protein</fullName>
    </submittedName>
    <submittedName>
        <fullName evidence="9">Photosynthetic complex assembly protein PuhE</fullName>
    </submittedName>
</protein>
<gene>
    <name evidence="9" type="primary">puhE</name>
    <name evidence="8" type="ORF">HXX08_15420</name>
    <name evidence="9" type="ORF">OZ401_002765</name>
</gene>
<comment type="similarity">
    <text evidence="4">Belongs to the SIMIBI class G3E GTPase family. ZNG1 subfamily.</text>
</comment>
<evidence type="ECO:0000313" key="8">
    <source>
        <dbReference type="EMBL" id="NWJ47251.1"/>
    </source>
</evidence>
<sequence length="572" mass="62698">MNFWIDVLPSVVAAIFIWWGATGIIIYLCGRRTWRPWVFGVVTLAQPFAFWQVMATRDSHDVGGVFAQFFWAIIIWSWIETSYYSGFIVGRKNIPEIEPGTSTGLRFRRAIAANLYHELMIIGLSIAVVIVGWGGSNETGLWTFMILHWTHQSAKINIFLGINNLTTEYLPDNLKYMAQYFSQKPLNSFFPFSATISTIIATALFISAAQSNTAGEQAGQALLFVLMVAAVIEHWWLVTPVPSKAWDWALKSRKADQQQLPTIQVVCGYLGSGKTTLIRHLLPQFDERVAVLVNDFGAVGIDAELIRGDNAAGMVVELPGGCVCCTLQKNLSGQIINLLETFKPERVIIEPSGVAGIEEIVKALASPRLVKRVANVEVVAVIEAPRLLAAGGLPEFVVTQIKAAGAIVISKTDLVQPGEVGRVAKVVSALNHKARVITAINGQVALTELFAVAPELPAEEEHEAHQHDEENGGLISFGEEYTGEFDPQALRDLFVDLRDGHYGPVIRAKGIFHARGGRLAWDLASGNITERILTPPLPDELPGGRFMAIAEDLTTEQLQERLQGCIIPAVSL</sequence>
<keyword evidence="1" id="KW-0547">Nucleotide-binding</keyword>
<feature type="domain" description="CobW C-terminal" evidence="7">
    <location>
        <begin position="474"/>
        <end position="566"/>
    </location>
</feature>
<dbReference type="Proteomes" id="UP001431572">
    <property type="component" value="Chromosome 2"/>
</dbReference>
<dbReference type="SUPFAM" id="SSF90002">
    <property type="entry name" value="Hypothetical protein YjiA, C-terminal domain"/>
    <property type="match status" value="1"/>
</dbReference>
<dbReference type="Pfam" id="PF12291">
    <property type="entry name" value="DUF3623"/>
    <property type="match status" value="1"/>
</dbReference>
<dbReference type="InterPro" id="IPR036627">
    <property type="entry name" value="CobW-likC_sf"/>
</dbReference>
<dbReference type="InterPro" id="IPR051316">
    <property type="entry name" value="Zinc-reg_GTPase_activator"/>
</dbReference>
<dbReference type="EMBL" id="JACATZ010000003">
    <property type="protein sequence ID" value="NWJ47251.1"/>
    <property type="molecule type" value="Genomic_DNA"/>
</dbReference>
<dbReference type="GO" id="GO:0000166">
    <property type="term" value="F:nucleotide binding"/>
    <property type="evidence" value="ECO:0007669"/>
    <property type="project" value="UniProtKB-KW"/>
</dbReference>
<feature type="transmembrane region" description="Helical" evidence="6">
    <location>
        <begin position="115"/>
        <end position="135"/>
    </location>
</feature>
<keyword evidence="6" id="KW-0812">Transmembrane</keyword>
<accession>A0A8T7M569</accession>
<feature type="transmembrane region" description="Helical" evidence="6">
    <location>
        <begin position="37"/>
        <end position="54"/>
    </location>
</feature>
<keyword evidence="6" id="KW-0472">Membrane</keyword>
<dbReference type="GO" id="GO:0005737">
    <property type="term" value="C:cytoplasm"/>
    <property type="evidence" value="ECO:0007669"/>
    <property type="project" value="TreeGrafter"/>
</dbReference>
<dbReference type="SUPFAM" id="SSF52540">
    <property type="entry name" value="P-loop containing nucleoside triphosphate hydrolases"/>
    <property type="match status" value="1"/>
</dbReference>
<keyword evidence="11" id="KW-1185">Reference proteome</keyword>
<dbReference type="InterPro" id="IPR017496">
    <property type="entry name" value="Photo_alph_chp2"/>
</dbReference>
<evidence type="ECO:0000256" key="5">
    <source>
        <dbReference type="ARBA" id="ARBA00049117"/>
    </source>
</evidence>
<feature type="transmembrane region" description="Helical" evidence="6">
    <location>
        <begin position="189"/>
        <end position="209"/>
    </location>
</feature>
<evidence type="ECO:0000259" key="7">
    <source>
        <dbReference type="SMART" id="SM00833"/>
    </source>
</evidence>
<dbReference type="InterPro" id="IPR027417">
    <property type="entry name" value="P-loop_NTPase"/>
</dbReference>
<evidence type="ECO:0000256" key="4">
    <source>
        <dbReference type="ARBA" id="ARBA00034320"/>
    </source>
</evidence>
<dbReference type="SMART" id="SM00833">
    <property type="entry name" value="CobW_C"/>
    <property type="match status" value="1"/>
</dbReference>
<organism evidence="8 10">
    <name type="scientific">Candidatus Chlorohelix allophototropha</name>
    <dbReference type="NCBI Taxonomy" id="3003348"/>
    <lineage>
        <taxon>Bacteria</taxon>
        <taxon>Bacillati</taxon>
        <taxon>Chloroflexota</taxon>
        <taxon>Chloroflexia</taxon>
        <taxon>Candidatus Chloroheliales</taxon>
        <taxon>Candidatus Chloroheliaceae</taxon>
        <taxon>Candidatus Chlorohelix</taxon>
    </lineage>
</organism>
<feature type="transmembrane region" description="Helical" evidence="6">
    <location>
        <begin position="221"/>
        <end position="238"/>
    </location>
</feature>
<dbReference type="PANTHER" id="PTHR13748">
    <property type="entry name" value="COBW-RELATED"/>
    <property type="match status" value="1"/>
</dbReference>
<dbReference type="PANTHER" id="PTHR13748:SF62">
    <property type="entry name" value="COBW DOMAIN-CONTAINING PROTEIN"/>
    <property type="match status" value="1"/>
</dbReference>
<keyword evidence="3" id="KW-0143">Chaperone</keyword>
<dbReference type="Gene3D" id="3.30.1220.10">
    <property type="entry name" value="CobW-like, C-terminal domain"/>
    <property type="match status" value="1"/>
</dbReference>
<dbReference type="Pfam" id="PF02492">
    <property type="entry name" value="cobW"/>
    <property type="match status" value="1"/>
</dbReference>
<evidence type="ECO:0000256" key="3">
    <source>
        <dbReference type="ARBA" id="ARBA00023186"/>
    </source>
</evidence>
<feature type="transmembrane region" description="Helical" evidence="6">
    <location>
        <begin position="12"/>
        <end position="30"/>
    </location>
</feature>
<comment type="catalytic activity">
    <reaction evidence="5">
        <text>GTP + H2O = GDP + phosphate + H(+)</text>
        <dbReference type="Rhea" id="RHEA:19669"/>
        <dbReference type="ChEBI" id="CHEBI:15377"/>
        <dbReference type="ChEBI" id="CHEBI:15378"/>
        <dbReference type="ChEBI" id="CHEBI:37565"/>
        <dbReference type="ChEBI" id="CHEBI:43474"/>
        <dbReference type="ChEBI" id="CHEBI:58189"/>
    </reaction>
    <physiologicalReaction direction="left-to-right" evidence="5">
        <dbReference type="Rhea" id="RHEA:19670"/>
    </physiologicalReaction>
</comment>
<dbReference type="CDD" id="cd03112">
    <property type="entry name" value="CobW-like"/>
    <property type="match status" value="1"/>
</dbReference>
<dbReference type="NCBIfam" id="TIGR03055">
    <property type="entry name" value="photo_alph_chp2"/>
    <property type="match status" value="1"/>
</dbReference>
<feature type="transmembrane region" description="Helical" evidence="6">
    <location>
        <begin position="66"/>
        <end position="84"/>
    </location>
</feature>